<proteinExistence type="predicted"/>
<gene>
    <name evidence="3" type="ORF">FGM00_05930</name>
</gene>
<dbReference type="Pfam" id="PF13439">
    <property type="entry name" value="Glyco_transf_4"/>
    <property type="match status" value="1"/>
</dbReference>
<dbReference type="AlphaFoldDB" id="A0A5B7SS38"/>
<evidence type="ECO:0000313" key="4">
    <source>
        <dbReference type="Proteomes" id="UP000310017"/>
    </source>
</evidence>
<dbReference type="KEGG" id="asag:FGM00_05930"/>
<accession>A0A5B7SS38</accession>
<organism evidence="3 4">
    <name type="scientific">Aggregatimonas sangjinii</name>
    <dbReference type="NCBI Taxonomy" id="2583587"/>
    <lineage>
        <taxon>Bacteria</taxon>
        <taxon>Pseudomonadati</taxon>
        <taxon>Bacteroidota</taxon>
        <taxon>Flavobacteriia</taxon>
        <taxon>Flavobacteriales</taxon>
        <taxon>Flavobacteriaceae</taxon>
        <taxon>Aggregatimonas</taxon>
    </lineage>
</organism>
<dbReference type="PANTHER" id="PTHR12526">
    <property type="entry name" value="GLYCOSYLTRANSFERASE"/>
    <property type="match status" value="1"/>
</dbReference>
<protein>
    <submittedName>
        <fullName evidence="3">Glycosyltransferase family 4 protein</fullName>
    </submittedName>
</protein>
<evidence type="ECO:0000259" key="1">
    <source>
        <dbReference type="Pfam" id="PF00534"/>
    </source>
</evidence>
<evidence type="ECO:0000259" key="2">
    <source>
        <dbReference type="Pfam" id="PF13439"/>
    </source>
</evidence>
<dbReference type="EMBL" id="CP040710">
    <property type="protein sequence ID" value="QCW99659.1"/>
    <property type="molecule type" value="Genomic_DNA"/>
</dbReference>
<evidence type="ECO:0000313" key="3">
    <source>
        <dbReference type="EMBL" id="QCW99659.1"/>
    </source>
</evidence>
<keyword evidence="3" id="KW-0808">Transferase</keyword>
<dbReference type="Proteomes" id="UP000310017">
    <property type="component" value="Chromosome"/>
</dbReference>
<dbReference type="RefSeq" id="WP_138852012.1">
    <property type="nucleotide sequence ID" value="NZ_CP040710.1"/>
</dbReference>
<reference evidence="3 4" key="1">
    <citation type="submission" date="2019-05" db="EMBL/GenBank/DDBJ databases">
        <title>Genome sequencing of F202Z8.</title>
        <authorList>
            <person name="Kwon Y.M."/>
        </authorList>
    </citation>
    <scope>NUCLEOTIDE SEQUENCE [LARGE SCALE GENOMIC DNA]</scope>
    <source>
        <strain evidence="3 4">F202Z8</strain>
    </source>
</reference>
<feature type="domain" description="Glycosyltransferase subfamily 4-like N-terminal" evidence="2">
    <location>
        <begin position="16"/>
        <end position="174"/>
    </location>
</feature>
<dbReference type="Gene3D" id="3.40.50.2000">
    <property type="entry name" value="Glycogen Phosphorylase B"/>
    <property type="match status" value="2"/>
</dbReference>
<dbReference type="Pfam" id="PF00534">
    <property type="entry name" value="Glycos_transf_1"/>
    <property type="match status" value="1"/>
</dbReference>
<sequence>MAKKTIAFVTYILLHGGAERVLTTLANHLCKKYNVIIITLKDHPSFYPLHPEIQHLHCNLSAESSSSGLNRIREYFNTLQTLKQLIRDNKVDLVVSFMTVVNIFSILAAKQSKLPCIISERNNPVANPPTRFWKILRNLTYRFCSLLIVQTKANGKFYKAFTPAEKVHIVPNPLSKELAAKRIVPRPEKKEIKNILSVGRLDKNKSQDLLIKAFSRVENQGWKVIIVGEGDEEANYRNLAKELAIETQIELVGSQQKIWDFYNHADIFAFTSKSEGFPNALIEALYFGVPSVSTDCPHGPSELIAHGENGFLIPVGSQNKLEYYLEKMMKSEELRTSLSEKALASSKAYEADEIMNIWETHITELLSDR</sequence>
<dbReference type="InterPro" id="IPR001296">
    <property type="entry name" value="Glyco_trans_1"/>
</dbReference>
<dbReference type="CDD" id="cd03820">
    <property type="entry name" value="GT4_AmsD-like"/>
    <property type="match status" value="1"/>
</dbReference>
<keyword evidence="4" id="KW-1185">Reference proteome</keyword>
<dbReference type="GO" id="GO:0016757">
    <property type="term" value="F:glycosyltransferase activity"/>
    <property type="evidence" value="ECO:0007669"/>
    <property type="project" value="InterPro"/>
</dbReference>
<dbReference type="InterPro" id="IPR028098">
    <property type="entry name" value="Glyco_trans_4-like_N"/>
</dbReference>
<name>A0A5B7SS38_9FLAO</name>
<dbReference type="SUPFAM" id="SSF53756">
    <property type="entry name" value="UDP-Glycosyltransferase/glycogen phosphorylase"/>
    <property type="match status" value="1"/>
</dbReference>
<dbReference type="OrthoDB" id="9801609at2"/>
<feature type="domain" description="Glycosyl transferase family 1" evidence="1">
    <location>
        <begin position="188"/>
        <end position="342"/>
    </location>
</feature>